<organism evidence="1 2">
    <name type="scientific">Mya arenaria</name>
    <name type="common">Soft-shell clam</name>
    <dbReference type="NCBI Taxonomy" id="6604"/>
    <lineage>
        <taxon>Eukaryota</taxon>
        <taxon>Metazoa</taxon>
        <taxon>Spiralia</taxon>
        <taxon>Lophotrochozoa</taxon>
        <taxon>Mollusca</taxon>
        <taxon>Bivalvia</taxon>
        <taxon>Autobranchia</taxon>
        <taxon>Heteroconchia</taxon>
        <taxon>Euheterodonta</taxon>
        <taxon>Imparidentia</taxon>
        <taxon>Neoheterodontei</taxon>
        <taxon>Myida</taxon>
        <taxon>Myoidea</taxon>
        <taxon>Myidae</taxon>
        <taxon>Mya</taxon>
    </lineage>
</organism>
<accession>A0ABY7FS94</accession>
<gene>
    <name evidence="1" type="ORF">MAR_010802</name>
</gene>
<evidence type="ECO:0000313" key="2">
    <source>
        <dbReference type="Proteomes" id="UP001164746"/>
    </source>
</evidence>
<dbReference type="EMBL" id="CP111025">
    <property type="protein sequence ID" value="WAR25098.1"/>
    <property type="molecule type" value="Genomic_DNA"/>
</dbReference>
<dbReference type="Proteomes" id="UP001164746">
    <property type="component" value="Chromosome 14"/>
</dbReference>
<reference evidence="1" key="1">
    <citation type="submission" date="2022-11" db="EMBL/GenBank/DDBJ databases">
        <title>Centuries of genome instability and evolution in soft-shell clam transmissible cancer (bioRxiv).</title>
        <authorList>
            <person name="Hart S.F.M."/>
            <person name="Yonemitsu M.A."/>
            <person name="Giersch R.M."/>
            <person name="Beal B.F."/>
            <person name="Arriagada G."/>
            <person name="Davis B.W."/>
            <person name="Ostrander E.A."/>
            <person name="Goff S.P."/>
            <person name="Metzger M.J."/>
        </authorList>
    </citation>
    <scope>NUCLEOTIDE SEQUENCE</scope>
    <source>
        <strain evidence="1">MELC-2E11</strain>
        <tissue evidence="1">Siphon/mantle</tissue>
    </source>
</reference>
<keyword evidence="2" id="KW-1185">Reference proteome</keyword>
<sequence>MFDATVAYLVVFSKAGREWMPTLKPVDFLEMAVLYLRTEIPTHLSTDSEILFLHSPVVTPERDSQQSGHISLQHCSTNNLHVDTIRGYTGYCNHFASTNNNGLENTKKGEITFSTPYLTEEVEVASCSHVTDLTEALLELLFLVCPHTQLVTVS</sequence>
<name>A0ABY7FS94_MYAAR</name>
<proteinExistence type="predicted"/>
<protein>
    <submittedName>
        <fullName evidence="1">Uncharacterized protein</fullName>
    </submittedName>
</protein>
<evidence type="ECO:0000313" key="1">
    <source>
        <dbReference type="EMBL" id="WAR25098.1"/>
    </source>
</evidence>